<dbReference type="GeneID" id="23111271"/>
<feature type="transmembrane region" description="Helical" evidence="1">
    <location>
        <begin position="169"/>
        <end position="188"/>
    </location>
</feature>
<dbReference type="EMBL" id="CACRTF010000032">
    <property type="protein sequence ID" value="VYT57418.1"/>
    <property type="molecule type" value="Genomic_DNA"/>
</dbReference>
<organism evidence="2">
    <name type="scientific">Enterocloster bolteae</name>
    <dbReference type="NCBI Taxonomy" id="208479"/>
    <lineage>
        <taxon>Bacteria</taxon>
        <taxon>Bacillati</taxon>
        <taxon>Bacillota</taxon>
        <taxon>Clostridia</taxon>
        <taxon>Lachnospirales</taxon>
        <taxon>Lachnospiraceae</taxon>
        <taxon>Enterocloster</taxon>
    </lineage>
</organism>
<sequence length="257" mass="29724">MIYKKEICLELRKLRHRHTPALFLAVFALISAWMAWCFHDMDISRINDPAAMIYINMLLMNTILCPITAAVLASRMCDMEQIGDTYKWLCTMQKPEHIYRGKVLVGTVYMAVFSLMETVLFHFLTAPFEPDGSSRLAVLYASLFFALFLTSLSIFIVQLNLSLKFSNQLTPIFISIGGTFTGLFSWFLHQLPLRFLIPWGYYAALCRTGYVYDEAARYTTCYWAPYPYLWTAVLAAAIAFLYYWGQKNFLKTVQETM</sequence>
<dbReference type="RefSeq" id="WP_002573837.1">
    <property type="nucleotide sequence ID" value="NZ_BAABZS010000001.1"/>
</dbReference>
<protein>
    <submittedName>
        <fullName evidence="2">ABC-2 family transporter protein</fullName>
    </submittedName>
</protein>
<gene>
    <name evidence="2" type="ORF">CBLFYP116_00480</name>
</gene>
<proteinExistence type="predicted"/>
<reference evidence="2" key="1">
    <citation type="submission" date="2019-11" db="EMBL/GenBank/DDBJ databases">
        <authorList>
            <person name="Feng L."/>
        </authorList>
    </citation>
    <scope>NUCLEOTIDE SEQUENCE</scope>
    <source>
        <strain evidence="2">CbolteaeLFYP116</strain>
    </source>
</reference>
<accession>A0A6N2XW72</accession>
<keyword evidence="1" id="KW-0472">Membrane</keyword>
<evidence type="ECO:0000313" key="2">
    <source>
        <dbReference type="EMBL" id="VYT57418.1"/>
    </source>
</evidence>
<feature type="transmembrane region" description="Helical" evidence="1">
    <location>
        <begin position="136"/>
        <end position="157"/>
    </location>
</feature>
<feature type="transmembrane region" description="Helical" evidence="1">
    <location>
        <begin position="21"/>
        <end position="39"/>
    </location>
</feature>
<feature type="transmembrane region" description="Helical" evidence="1">
    <location>
        <begin position="103"/>
        <end position="124"/>
    </location>
</feature>
<feature type="transmembrane region" description="Helical" evidence="1">
    <location>
        <begin position="228"/>
        <end position="245"/>
    </location>
</feature>
<keyword evidence="1" id="KW-1133">Transmembrane helix</keyword>
<name>A0A6N2XW72_9FIRM</name>
<dbReference type="Pfam" id="PF12730">
    <property type="entry name" value="ABC2_membrane_4"/>
    <property type="match status" value="1"/>
</dbReference>
<keyword evidence="1" id="KW-0812">Transmembrane</keyword>
<feature type="transmembrane region" description="Helical" evidence="1">
    <location>
        <begin position="51"/>
        <end position="73"/>
    </location>
</feature>
<dbReference type="AlphaFoldDB" id="A0A6N2XW72"/>
<evidence type="ECO:0000256" key="1">
    <source>
        <dbReference type="SAM" id="Phobius"/>
    </source>
</evidence>